<dbReference type="RefSeq" id="WP_297672063.1">
    <property type="nucleotide sequence ID" value="NZ_JAGZCC010000020.1"/>
</dbReference>
<evidence type="ECO:0000313" key="3">
    <source>
        <dbReference type="EMBL" id="MBS5588107.1"/>
    </source>
</evidence>
<name>A0A943EP83_9FIRM</name>
<dbReference type="Proteomes" id="UP000751224">
    <property type="component" value="Unassembled WGS sequence"/>
</dbReference>
<dbReference type="InterPro" id="IPR024465">
    <property type="entry name" value="DUF2399"/>
</dbReference>
<dbReference type="SUPFAM" id="SSF56726">
    <property type="entry name" value="DNA topoisomerase IV, alpha subunit"/>
    <property type="match status" value="1"/>
</dbReference>
<organism evidence="3 4">
    <name type="scientific">Thomasclavelia spiroformis</name>
    <dbReference type="NCBI Taxonomy" id="29348"/>
    <lineage>
        <taxon>Bacteria</taxon>
        <taxon>Bacillati</taxon>
        <taxon>Bacillota</taxon>
        <taxon>Erysipelotrichia</taxon>
        <taxon>Erysipelotrichales</taxon>
        <taxon>Coprobacillaceae</taxon>
        <taxon>Thomasclavelia</taxon>
    </lineage>
</organism>
<dbReference type="Pfam" id="PF09664">
    <property type="entry name" value="DUF2399"/>
    <property type="match status" value="1"/>
</dbReference>
<evidence type="ECO:0000313" key="4">
    <source>
        <dbReference type="Proteomes" id="UP000751224"/>
    </source>
</evidence>
<accession>A0A943EP83</accession>
<protein>
    <submittedName>
        <fullName evidence="3">DUF2399 domain-containing protein</fullName>
    </submittedName>
</protein>
<comment type="caution">
    <text evidence="3">The sequence shown here is derived from an EMBL/GenBank/DDBJ whole genome shotgun (WGS) entry which is preliminary data.</text>
</comment>
<dbReference type="Gene3D" id="3.40.1360.10">
    <property type="match status" value="1"/>
</dbReference>
<proteinExistence type="predicted"/>
<feature type="domain" description="Conserved hypothetical protein CHP02679 N terminus" evidence="2">
    <location>
        <begin position="32"/>
        <end position="241"/>
    </location>
</feature>
<dbReference type="InterPro" id="IPR036078">
    <property type="entry name" value="Spo11/TopoVI_A_sf"/>
</dbReference>
<reference evidence="3" key="1">
    <citation type="submission" date="2021-02" db="EMBL/GenBank/DDBJ databases">
        <title>Infant gut strain persistence is associated with maternal origin, phylogeny, and functional potential including surface adhesion and iron acquisition.</title>
        <authorList>
            <person name="Lou Y.C."/>
        </authorList>
    </citation>
    <scope>NUCLEOTIDE SEQUENCE</scope>
    <source>
        <strain evidence="3">L3_108_000G1_dasL3_108_000G1_metabat.metabat.11</strain>
    </source>
</reference>
<dbReference type="Pfam" id="PF11796">
    <property type="entry name" value="DUF3323"/>
    <property type="match status" value="1"/>
</dbReference>
<evidence type="ECO:0000259" key="1">
    <source>
        <dbReference type="Pfam" id="PF09664"/>
    </source>
</evidence>
<sequence>MMLKECIEYFKHPGFKRFNESWIKKYQSLGHLGGQIMLSNLSSLEKETIGALLGVDLSNGTLKISYRKFNQLLQETRFEGIDYLDVLTHLDNKPIVTNKEIKSQKLLLIENFKEYFFNKYCQDRCYPWLLVYLNNDVQVNRYIYKNKNEFLIILDKIAKALNNLPVYQNQYLILPVFSQKITGDPHFFDQDFHKKLLIDGITVLLKINKQKLTLHNINDILFQAGLLKDDLSNNCYICHLKPDDATNWEGFYQNYEPWNMNLYNLMQVKQKFKAMNVYIVENPSVFRVLVNYIKDKQLDVGLICSNGQINLCTYMLLDYLSQSGCILYYAGDFDPEGLLISDKLKQRYLDTLTLWGYTKENFYHILSKQQHLSSIRMKKLSNLQTPALKDIADLIIKNAAFGYQEGLISFYKKTIK</sequence>
<feature type="domain" description="DUF2399" evidence="1">
    <location>
        <begin position="260"/>
        <end position="408"/>
    </location>
</feature>
<gene>
    <name evidence="3" type="ORF">KHX14_04715</name>
</gene>
<dbReference type="EMBL" id="JAGZCC010000020">
    <property type="protein sequence ID" value="MBS5588107.1"/>
    <property type="molecule type" value="Genomic_DNA"/>
</dbReference>
<evidence type="ECO:0000259" key="2">
    <source>
        <dbReference type="Pfam" id="PF11796"/>
    </source>
</evidence>
<dbReference type="AlphaFoldDB" id="A0A943EP83"/>
<dbReference type="CDD" id="cd00188">
    <property type="entry name" value="TOPRIM"/>
    <property type="match status" value="1"/>
</dbReference>
<dbReference type="GO" id="GO:0005694">
    <property type="term" value="C:chromosome"/>
    <property type="evidence" value="ECO:0007669"/>
    <property type="project" value="InterPro"/>
</dbReference>
<dbReference type="GO" id="GO:0003677">
    <property type="term" value="F:DNA binding"/>
    <property type="evidence" value="ECO:0007669"/>
    <property type="project" value="InterPro"/>
</dbReference>
<dbReference type="InterPro" id="IPR024466">
    <property type="entry name" value="CHP02679_N"/>
</dbReference>